<name>A0A427BAZ1_ENSVE</name>
<dbReference type="PROSITE" id="PS50800">
    <property type="entry name" value="SAP"/>
    <property type="match status" value="1"/>
</dbReference>
<feature type="domain" description="SAP" evidence="1">
    <location>
        <begin position="42"/>
        <end position="71"/>
    </location>
</feature>
<evidence type="ECO:0000313" key="3">
    <source>
        <dbReference type="Proteomes" id="UP000287651"/>
    </source>
</evidence>
<dbReference type="InterPro" id="IPR036361">
    <property type="entry name" value="SAP_dom_sf"/>
</dbReference>
<sequence length="71" mass="8048">LLVELQREGLRRKQKLVLVLLVAIKFPIFVGNSSNGYPEKTLQMMTVERLRALLKERGLSPKGKKAGIFLL</sequence>
<organism evidence="2 3">
    <name type="scientific">Ensete ventricosum</name>
    <name type="common">Abyssinian banana</name>
    <name type="synonym">Musa ensete</name>
    <dbReference type="NCBI Taxonomy" id="4639"/>
    <lineage>
        <taxon>Eukaryota</taxon>
        <taxon>Viridiplantae</taxon>
        <taxon>Streptophyta</taxon>
        <taxon>Embryophyta</taxon>
        <taxon>Tracheophyta</taxon>
        <taxon>Spermatophyta</taxon>
        <taxon>Magnoliopsida</taxon>
        <taxon>Liliopsida</taxon>
        <taxon>Zingiberales</taxon>
        <taxon>Musaceae</taxon>
        <taxon>Ensete</taxon>
    </lineage>
</organism>
<dbReference type="AlphaFoldDB" id="A0A427BAZ1"/>
<dbReference type="SUPFAM" id="SSF68906">
    <property type="entry name" value="SAP domain"/>
    <property type="match status" value="1"/>
</dbReference>
<feature type="non-terminal residue" evidence="2">
    <location>
        <position position="1"/>
    </location>
</feature>
<proteinExistence type="predicted"/>
<dbReference type="EMBL" id="AMZH03000084">
    <property type="protein sequence ID" value="RRT85639.1"/>
    <property type="molecule type" value="Genomic_DNA"/>
</dbReference>
<gene>
    <name evidence="2" type="ORF">B296_00003619</name>
</gene>
<evidence type="ECO:0000313" key="2">
    <source>
        <dbReference type="EMBL" id="RRT85639.1"/>
    </source>
</evidence>
<protein>
    <recommendedName>
        <fullName evidence="1">SAP domain-containing protein</fullName>
    </recommendedName>
</protein>
<comment type="caution">
    <text evidence="2">The sequence shown here is derived from an EMBL/GenBank/DDBJ whole genome shotgun (WGS) entry which is preliminary data.</text>
</comment>
<dbReference type="InterPro" id="IPR003034">
    <property type="entry name" value="SAP_dom"/>
</dbReference>
<dbReference type="Pfam" id="PF02037">
    <property type="entry name" value="SAP"/>
    <property type="match status" value="1"/>
</dbReference>
<dbReference type="Proteomes" id="UP000287651">
    <property type="component" value="Unassembled WGS sequence"/>
</dbReference>
<evidence type="ECO:0000259" key="1">
    <source>
        <dbReference type="PROSITE" id="PS50800"/>
    </source>
</evidence>
<reference evidence="2 3" key="1">
    <citation type="journal article" date="2014" name="Agronomy (Basel)">
        <title>A Draft Genome Sequence for Ensete ventricosum, the Drought-Tolerant Tree Against Hunger.</title>
        <authorList>
            <person name="Harrison J."/>
            <person name="Moore K.A."/>
            <person name="Paszkiewicz K."/>
            <person name="Jones T."/>
            <person name="Grant M."/>
            <person name="Ambacheew D."/>
            <person name="Muzemil S."/>
            <person name="Studholme D.J."/>
        </authorList>
    </citation>
    <scope>NUCLEOTIDE SEQUENCE [LARGE SCALE GENOMIC DNA]</scope>
</reference>
<dbReference type="Gene3D" id="1.10.720.30">
    <property type="entry name" value="SAP domain"/>
    <property type="match status" value="1"/>
</dbReference>
<accession>A0A427BAZ1</accession>